<accession>A0A650ENC8</accession>
<sequence>MKITAKMLKRLIRDESERISDQELFTSEAMRNKFERMANGISKRYNRPLKVYLHWECENLTYTAKTNNFQIEINAGSWIVQRYSQRTDRYRALLGLLAHELGHVLYTDFKVANTYYTHLAYRDWYPKRPLFEDEDLQRRVWDIERTFLSLGTENFCKLVQKLDNYFEDVYIENRLCRNYPGSFADSIDLLGESIRTNARNAIQASAKEPKQLAKLVTQIFAYVRAGERDYSNLDKECAVVFEQCIPYLELGLTSPEPKERYDAVNRLGVLLWPYLDQIEDLEETSFPESEPPKGNTLSIAQTEQEKNGDAKAIPVETDAVEKVLQNIVDEIAAQAVYVALERELYKELDDNLAHMPYAGAHLGITRHIFRQIEITEHMLWKYDTETPKLLRLADAACRNLRQVSLEQQRGGTRTGLYMGRGIRGSDLYRKDKRFFYNRKLPRKGFDIAVMVLCDESGSMDGERIDKTRQSAFLLYSICRKLNIPVSVYGHSADIAYDLELYSYAEFDSVDNKDCYRIMGMQSRNNNRDGAAIRFAAEKLLARPEELKVLLIPNDGRPSAHGYGGKAALEDLQETIQKYTHKGLNIYGIAIGNDIENLKQIYGSNFLEVQDIENLPKILTGLLKRLAKRSLK</sequence>
<dbReference type="AlphaFoldDB" id="A0A650ENC8"/>
<gene>
    <name evidence="2" type="ORF">Firmicute1046_0080</name>
</gene>
<dbReference type="PANTHER" id="PTHR41248">
    <property type="entry name" value="NORD PROTEIN"/>
    <property type="match status" value="1"/>
</dbReference>
<organism evidence="2">
    <name type="scientific">uncultured Bacillota bacterium</name>
    <dbReference type="NCBI Taxonomy" id="344338"/>
    <lineage>
        <taxon>Bacteria</taxon>
        <taxon>Bacillati</taxon>
        <taxon>Bacillota</taxon>
        <taxon>environmental samples</taxon>
    </lineage>
</organism>
<dbReference type="SMART" id="SM00327">
    <property type="entry name" value="VWA"/>
    <property type="match status" value="1"/>
</dbReference>
<protein>
    <recommendedName>
        <fullName evidence="1">VWFA domain-containing protein</fullName>
    </recommendedName>
</protein>
<dbReference type="SUPFAM" id="SSF53300">
    <property type="entry name" value="vWA-like"/>
    <property type="match status" value="1"/>
</dbReference>
<dbReference type="Pfam" id="PF00092">
    <property type="entry name" value="VWA"/>
    <property type="match status" value="1"/>
</dbReference>
<evidence type="ECO:0000259" key="1">
    <source>
        <dbReference type="PROSITE" id="PS50234"/>
    </source>
</evidence>
<dbReference type="EMBL" id="MN577573">
    <property type="protein sequence ID" value="QGT50932.1"/>
    <property type="molecule type" value="Genomic_DNA"/>
</dbReference>
<dbReference type="Gene3D" id="3.40.50.410">
    <property type="entry name" value="von Willebrand factor, type A domain"/>
    <property type="match status" value="1"/>
</dbReference>
<dbReference type="PROSITE" id="PS50234">
    <property type="entry name" value="VWFA"/>
    <property type="match status" value="1"/>
</dbReference>
<dbReference type="InterPro" id="IPR002035">
    <property type="entry name" value="VWF_A"/>
</dbReference>
<dbReference type="PANTHER" id="PTHR41248:SF1">
    <property type="entry name" value="NORD PROTEIN"/>
    <property type="match status" value="1"/>
</dbReference>
<name>A0A650ENC8_9FIRM</name>
<evidence type="ECO:0000313" key="2">
    <source>
        <dbReference type="EMBL" id="QGT50932.1"/>
    </source>
</evidence>
<dbReference type="InterPro" id="IPR051928">
    <property type="entry name" value="NorD/CobT"/>
</dbReference>
<reference evidence="2" key="1">
    <citation type="journal article" date="2020" name="J. ISSAAS">
        <title>Lactobacilli and other gastrointestinal microbiota of Peromyscus leucopus, reservoir host for agents of Lyme disease and other zoonoses in North America.</title>
        <authorList>
            <person name="Milovic A."/>
            <person name="Bassam K."/>
            <person name="Shao H."/>
            <person name="Chatzistamou I."/>
            <person name="Tufts D.M."/>
            <person name="Diuk-Wasser M."/>
            <person name="Barbour A.G."/>
        </authorList>
    </citation>
    <scope>NUCLEOTIDE SEQUENCE</scope>
    <source>
        <strain evidence="2">LL40</strain>
    </source>
</reference>
<dbReference type="InterPro" id="IPR036465">
    <property type="entry name" value="vWFA_dom_sf"/>
</dbReference>
<feature type="domain" description="VWFA" evidence="1">
    <location>
        <begin position="448"/>
        <end position="625"/>
    </location>
</feature>
<proteinExistence type="predicted"/>